<proteinExistence type="predicted"/>
<dbReference type="Gene3D" id="3.20.20.70">
    <property type="entry name" value="Aldolase class I"/>
    <property type="match status" value="1"/>
</dbReference>
<gene>
    <name evidence="4" type="ORF">MNBD_CHLOROFLEXI01-3162</name>
</gene>
<reference evidence="4" key="1">
    <citation type="submission" date="2018-06" db="EMBL/GenBank/DDBJ databases">
        <authorList>
            <person name="Zhirakovskaya E."/>
        </authorList>
    </citation>
    <scope>NUCLEOTIDE SEQUENCE</scope>
</reference>
<sequence>MMIVVMQPQASMQEKSSVISWAEEAGFKIHLSTGSERTIIGIIGDERALSRERLERMSGVERVVPVLKPFKIASREFKPDDTKFSIGGHLIGGKDLIIMAGPCSVESRSQIIETAHACKEAGAHILRGGAFKPRSSPYSFQGMGEEGLKYLAEAREQTGMPIITEVMEPSLVPLVCEYADILQIGARNMQNYALLHAVGESQHPVLLKRGMSSLIEEWLMCAEYILSHGNTRVMMCERGIRTFEKYTRNTFDINAIPVLKQLTHLPIIADPSHGTGKWEYVESVTKASVAAGADGVILEVHPRPEEAMSDGRQSLKPERFAKLVSEMKAIAQAVGRDIPSDEKVVA</sequence>
<dbReference type="SUPFAM" id="SSF51569">
    <property type="entry name" value="Aldolase"/>
    <property type="match status" value="1"/>
</dbReference>
<dbReference type="NCBIfam" id="NF009239">
    <property type="entry name" value="PRK12595.1"/>
    <property type="match status" value="1"/>
</dbReference>
<name>A0A3B0UNS3_9ZZZZ</name>
<dbReference type="GO" id="GO:0009073">
    <property type="term" value="P:aromatic amino acid family biosynthetic process"/>
    <property type="evidence" value="ECO:0007669"/>
    <property type="project" value="InterPro"/>
</dbReference>
<protein>
    <submittedName>
        <fullName evidence="4">2-keto-3-deoxy-D-arabino-heptulosonate-7-phosphate synthase I beta</fullName>
        <ecNumber evidence="4">2.5.1.54</ecNumber>
    </submittedName>
</protein>
<dbReference type="Pfam" id="PF18152">
    <property type="entry name" value="DAHP_snth_FXD"/>
    <property type="match status" value="1"/>
</dbReference>
<dbReference type="EMBL" id="UOEU01000086">
    <property type="protein sequence ID" value="VAW30790.1"/>
    <property type="molecule type" value="Genomic_DNA"/>
</dbReference>
<feature type="domain" description="DAHP synthase ferredoxin-like" evidence="3">
    <location>
        <begin position="2"/>
        <end position="68"/>
    </location>
</feature>
<dbReference type="EC" id="2.5.1.54" evidence="4"/>
<dbReference type="PANTHER" id="PTHR43018">
    <property type="entry name" value="PHOSPHO-2-DEHYDRO-3-DEOXYHEPTONATE ALDOLASE"/>
    <property type="match status" value="1"/>
</dbReference>
<dbReference type="NCBIfam" id="TIGR01361">
    <property type="entry name" value="DAHP_synth_Bsub"/>
    <property type="match status" value="1"/>
</dbReference>
<dbReference type="NCBIfam" id="NF006421">
    <property type="entry name" value="PRK08673.1"/>
    <property type="match status" value="1"/>
</dbReference>
<dbReference type="InterPro" id="IPR013785">
    <property type="entry name" value="Aldolase_TIM"/>
</dbReference>
<dbReference type="GO" id="GO:0003849">
    <property type="term" value="F:3-deoxy-7-phosphoheptulonate synthase activity"/>
    <property type="evidence" value="ECO:0007669"/>
    <property type="project" value="UniProtKB-EC"/>
</dbReference>
<dbReference type="InterPro" id="IPR006268">
    <property type="entry name" value="DAHP_syn_2"/>
</dbReference>
<dbReference type="PANTHER" id="PTHR43018:SF2">
    <property type="entry name" value="PHOSPHO-2-DEHYDRO-3-DEOXYHEPTONATE ALDOLASE"/>
    <property type="match status" value="1"/>
</dbReference>
<dbReference type="Pfam" id="PF00793">
    <property type="entry name" value="DAHP_synth_1"/>
    <property type="match status" value="1"/>
</dbReference>
<dbReference type="InterPro" id="IPR052899">
    <property type="entry name" value="Class-I_DAHP_synthase"/>
</dbReference>
<evidence type="ECO:0000313" key="4">
    <source>
        <dbReference type="EMBL" id="VAW30790.1"/>
    </source>
</evidence>
<evidence type="ECO:0000256" key="1">
    <source>
        <dbReference type="ARBA" id="ARBA00022679"/>
    </source>
</evidence>
<dbReference type="InterPro" id="IPR041071">
    <property type="entry name" value="DAHP_snth_FXD"/>
</dbReference>
<dbReference type="Gene3D" id="3.30.70.1140">
    <property type="entry name" value="Phospho-2-dehydro-3-deoxyheptonate aldolase, domain 1"/>
    <property type="match status" value="1"/>
</dbReference>
<feature type="domain" description="DAHP synthetase I/KDSA" evidence="2">
    <location>
        <begin position="90"/>
        <end position="331"/>
    </location>
</feature>
<dbReference type="InterPro" id="IPR006218">
    <property type="entry name" value="DAHP1/KDSA"/>
</dbReference>
<organism evidence="4">
    <name type="scientific">hydrothermal vent metagenome</name>
    <dbReference type="NCBI Taxonomy" id="652676"/>
    <lineage>
        <taxon>unclassified sequences</taxon>
        <taxon>metagenomes</taxon>
        <taxon>ecological metagenomes</taxon>
    </lineage>
</organism>
<dbReference type="GO" id="GO:0016832">
    <property type="term" value="F:aldehyde-lyase activity"/>
    <property type="evidence" value="ECO:0007669"/>
    <property type="project" value="InterPro"/>
</dbReference>
<accession>A0A3B0UNS3</accession>
<keyword evidence="1 4" id="KW-0808">Transferase</keyword>
<evidence type="ECO:0000259" key="3">
    <source>
        <dbReference type="Pfam" id="PF18152"/>
    </source>
</evidence>
<dbReference type="AlphaFoldDB" id="A0A3B0UNS3"/>
<evidence type="ECO:0000259" key="2">
    <source>
        <dbReference type="Pfam" id="PF00793"/>
    </source>
</evidence>